<sequence length="207" mass="23231">MQHAKLLSVLFLSAACLSGFTVRAQSAGGWTEKKAEQWYGKMDWLNGLSAKPANPINKEEFARQYNGNKAAWDKAFAFLKNTDFTRLRPGKYPIDDENVYATISEGPPREISKSKFEAHLNYSDIHYVVKGKEQIGIIPVEKVKSNVAQEYSADKDIGFYTTDEGKFYVAEPGIFYIVTPKEAHNPSNKVDGYDGVKKVVVKVRTIP</sequence>
<feature type="signal peptide" evidence="1">
    <location>
        <begin position="1"/>
        <end position="24"/>
    </location>
</feature>
<keyword evidence="1" id="KW-0732">Signal</keyword>
<dbReference type="InterPro" id="IPR037012">
    <property type="entry name" value="NanQ/TabA/YiaL_sf"/>
</dbReference>
<comment type="caution">
    <text evidence="2">The sequence shown here is derived from an EMBL/GenBank/DDBJ whole genome shotgun (WGS) entry which is preliminary data.</text>
</comment>
<evidence type="ECO:0000256" key="1">
    <source>
        <dbReference type="SAM" id="SignalP"/>
    </source>
</evidence>
<dbReference type="Proteomes" id="UP000653797">
    <property type="component" value="Unassembled WGS sequence"/>
</dbReference>
<dbReference type="AlphaFoldDB" id="A0A927GBC5"/>
<organism evidence="2 3">
    <name type="scientific">Spirosoma validum</name>
    <dbReference type="NCBI Taxonomy" id="2771355"/>
    <lineage>
        <taxon>Bacteria</taxon>
        <taxon>Pseudomonadati</taxon>
        <taxon>Bacteroidota</taxon>
        <taxon>Cytophagia</taxon>
        <taxon>Cytophagales</taxon>
        <taxon>Cytophagaceae</taxon>
        <taxon>Spirosoma</taxon>
    </lineage>
</organism>
<evidence type="ECO:0000313" key="3">
    <source>
        <dbReference type="Proteomes" id="UP000653797"/>
    </source>
</evidence>
<dbReference type="PANTHER" id="PTHR34986">
    <property type="entry name" value="EVOLVED BETA-GALACTOSIDASE SUBUNIT BETA"/>
    <property type="match status" value="1"/>
</dbReference>
<dbReference type="Gene3D" id="2.60.120.370">
    <property type="entry name" value="YhcH/YjgK/YiaL"/>
    <property type="match status" value="1"/>
</dbReference>
<evidence type="ECO:0000313" key="2">
    <source>
        <dbReference type="EMBL" id="MBD2751256.1"/>
    </source>
</evidence>
<dbReference type="GO" id="GO:0005829">
    <property type="term" value="C:cytosol"/>
    <property type="evidence" value="ECO:0007669"/>
    <property type="project" value="TreeGrafter"/>
</dbReference>
<dbReference type="PROSITE" id="PS51257">
    <property type="entry name" value="PROKAR_LIPOPROTEIN"/>
    <property type="match status" value="1"/>
</dbReference>
<keyword evidence="3" id="KW-1185">Reference proteome</keyword>
<dbReference type="InterPro" id="IPR004375">
    <property type="entry name" value="NanQ/TabA/YiaL"/>
</dbReference>
<dbReference type="Pfam" id="PF04074">
    <property type="entry name" value="DUF386"/>
    <property type="match status" value="1"/>
</dbReference>
<proteinExistence type="predicted"/>
<reference evidence="2" key="1">
    <citation type="submission" date="2020-09" db="EMBL/GenBank/DDBJ databases">
        <authorList>
            <person name="Kim M.K."/>
        </authorList>
    </citation>
    <scope>NUCLEOTIDE SEQUENCE</scope>
    <source>
        <strain evidence="2">BT704</strain>
    </source>
</reference>
<name>A0A927GBC5_9BACT</name>
<protein>
    <submittedName>
        <fullName evidence="2">YhcH/YjgK/YiaL family protein</fullName>
    </submittedName>
</protein>
<dbReference type="PANTHER" id="PTHR34986:SF1">
    <property type="entry name" value="PROTEIN YIAL"/>
    <property type="match status" value="1"/>
</dbReference>
<dbReference type="RefSeq" id="WP_191036910.1">
    <property type="nucleotide sequence ID" value="NZ_JACXAA010000001.1"/>
</dbReference>
<dbReference type="NCBIfam" id="TIGR00022">
    <property type="entry name" value="YhcH/YjgK/YiaL family protein"/>
    <property type="match status" value="1"/>
</dbReference>
<dbReference type="EMBL" id="JACXAA010000001">
    <property type="protein sequence ID" value="MBD2751256.1"/>
    <property type="molecule type" value="Genomic_DNA"/>
</dbReference>
<gene>
    <name evidence="2" type="ORF">IC230_00010</name>
</gene>
<accession>A0A927GBC5</accession>
<feature type="chain" id="PRO_5037726142" evidence="1">
    <location>
        <begin position="25"/>
        <end position="207"/>
    </location>
</feature>
<dbReference type="SUPFAM" id="SSF51197">
    <property type="entry name" value="Clavaminate synthase-like"/>
    <property type="match status" value="1"/>
</dbReference>